<feature type="domain" description="CoA carboxyltransferase C-terminal" evidence="2">
    <location>
        <begin position="262"/>
        <end position="504"/>
    </location>
</feature>
<evidence type="ECO:0000313" key="4">
    <source>
        <dbReference type="Proteomes" id="UP000229498"/>
    </source>
</evidence>
<feature type="domain" description="CoA carboxyltransferase N-terminal" evidence="1">
    <location>
        <begin position="1"/>
        <end position="258"/>
    </location>
</feature>
<dbReference type="PROSITE" id="PS50989">
    <property type="entry name" value="COA_CT_CTER"/>
    <property type="match status" value="1"/>
</dbReference>
<gene>
    <name evidence="3" type="ORF">CVT23_09685</name>
</gene>
<dbReference type="PROSITE" id="PS50980">
    <property type="entry name" value="COA_CT_NTER"/>
    <property type="match status" value="1"/>
</dbReference>
<evidence type="ECO:0000259" key="1">
    <source>
        <dbReference type="PROSITE" id="PS50980"/>
    </source>
</evidence>
<dbReference type="SUPFAM" id="SSF52096">
    <property type="entry name" value="ClpP/crotonase"/>
    <property type="match status" value="2"/>
</dbReference>
<accession>A0A2M9G2V6</accession>
<name>A0A2M9G2V6_9PROT</name>
<dbReference type="InterPro" id="IPR011763">
    <property type="entry name" value="COA_CT_C"/>
</dbReference>
<evidence type="ECO:0000259" key="2">
    <source>
        <dbReference type="PROSITE" id="PS50989"/>
    </source>
</evidence>
<dbReference type="Proteomes" id="UP000229498">
    <property type="component" value="Unassembled WGS sequence"/>
</dbReference>
<dbReference type="AlphaFoldDB" id="A0A2M9G2V6"/>
<dbReference type="EMBL" id="PHIG01000031">
    <property type="protein sequence ID" value="PJK30024.1"/>
    <property type="molecule type" value="Genomic_DNA"/>
</dbReference>
<dbReference type="InterPro" id="IPR034733">
    <property type="entry name" value="AcCoA_carboxyl_beta"/>
</dbReference>
<comment type="caution">
    <text evidence="3">The sequence shown here is derived from an EMBL/GenBank/DDBJ whole genome shotgun (WGS) entry which is preliminary data.</text>
</comment>
<dbReference type="RefSeq" id="WP_109793298.1">
    <property type="nucleotide sequence ID" value="NZ_PHIG01000031.1"/>
</dbReference>
<dbReference type="GO" id="GO:0004658">
    <property type="term" value="F:propionyl-CoA carboxylase activity"/>
    <property type="evidence" value="ECO:0007669"/>
    <property type="project" value="TreeGrafter"/>
</dbReference>
<protein>
    <submittedName>
        <fullName evidence="3">Acyl-CoA carboxylase subunit beta</fullName>
    </submittedName>
</protein>
<organism evidence="3 4">
    <name type="scientific">Minwuia thermotolerans</name>
    <dbReference type="NCBI Taxonomy" id="2056226"/>
    <lineage>
        <taxon>Bacteria</taxon>
        <taxon>Pseudomonadati</taxon>
        <taxon>Pseudomonadota</taxon>
        <taxon>Alphaproteobacteria</taxon>
        <taxon>Minwuiales</taxon>
        <taxon>Minwuiaceae</taxon>
        <taxon>Minwuia</taxon>
    </lineage>
</organism>
<proteinExistence type="predicted"/>
<sequence>MRDLIEDLERRRAATLGHGGVERVERQRKAGKNTARERVGMLLDAGSFDEIGQLATHAYTKVTPVKNKVTPADGVVTGFGTVDGRPVGVVAEDFTVLGGSLGLINFEKKCRMMELAERDRVPLVWLFDGAGARTDEYVGQGLAPMHHFMIQARLSGTAPQVAAVMGPSAGDSSLLAAMMEFIVMVRGTSMLAAGGPPLVASGTGETVDKEELGGADLHCGHSGVGDNAVDTEEEAIAAVKRYLSYLPTNAWAWPPSIESTDPADRAEEALLDIIPENRRRPYDMKKVIDLVVDRGSFFEIKPDYAKMMITGLARLNGHPVGICANQPKVLSGAITAAAGQKLRHFMDICSAYHVPLVFLTDTPGVMTGPKSEREAALRVGMQVAYSFAFADVPILTCVVHKGFGYGAAAMGGYGAGQSAVLAWPTADFNAIPLDSGITAAYRAELAASPDPKKLHAELVAEYKDVIGAVPAAGQMKIDDVIDPRETRLRLIRALERALNRRTEPPKRTVRHGVLP</sequence>
<dbReference type="Gene3D" id="3.90.226.10">
    <property type="entry name" value="2-enoyl-CoA Hydratase, Chain A, domain 1"/>
    <property type="match status" value="2"/>
</dbReference>
<dbReference type="PANTHER" id="PTHR43842">
    <property type="entry name" value="PROPIONYL-COA CARBOXYLASE BETA CHAIN"/>
    <property type="match status" value="1"/>
</dbReference>
<reference evidence="3 4" key="1">
    <citation type="submission" date="2017-11" db="EMBL/GenBank/DDBJ databases">
        <title>Draft genome sequence of Rhizobiales bacterium SY3-13.</title>
        <authorList>
            <person name="Sun C."/>
        </authorList>
    </citation>
    <scope>NUCLEOTIDE SEQUENCE [LARGE SCALE GENOMIC DNA]</scope>
    <source>
        <strain evidence="3 4">SY3-13</strain>
    </source>
</reference>
<dbReference type="PANTHER" id="PTHR43842:SF2">
    <property type="entry name" value="PROPIONYL-COA CARBOXYLASE BETA CHAIN, MITOCHONDRIAL"/>
    <property type="match status" value="1"/>
</dbReference>
<dbReference type="InterPro" id="IPR029045">
    <property type="entry name" value="ClpP/crotonase-like_dom_sf"/>
</dbReference>
<dbReference type="InterPro" id="IPR051047">
    <property type="entry name" value="AccD/PCCB"/>
</dbReference>
<evidence type="ECO:0000313" key="3">
    <source>
        <dbReference type="EMBL" id="PJK30024.1"/>
    </source>
</evidence>
<keyword evidence="4" id="KW-1185">Reference proteome</keyword>
<dbReference type="Pfam" id="PF01039">
    <property type="entry name" value="Carboxyl_trans"/>
    <property type="match status" value="1"/>
</dbReference>
<dbReference type="InterPro" id="IPR011762">
    <property type="entry name" value="COA_CT_N"/>
</dbReference>
<dbReference type="OrthoDB" id="9803706at2"/>